<evidence type="ECO:0000313" key="2">
    <source>
        <dbReference type="EMBL" id="RSL87901.1"/>
    </source>
</evidence>
<feature type="domain" description="Heterokaryon incompatibility" evidence="1">
    <location>
        <begin position="26"/>
        <end position="186"/>
    </location>
</feature>
<gene>
    <name evidence="2" type="ORF">CEP52_015381</name>
</gene>
<dbReference type="Proteomes" id="UP000287144">
    <property type="component" value="Unassembled WGS sequence"/>
</dbReference>
<dbReference type="Pfam" id="PF06985">
    <property type="entry name" value="HET"/>
    <property type="match status" value="1"/>
</dbReference>
<dbReference type="EMBL" id="NKCK01000270">
    <property type="protein sequence ID" value="RSL87901.1"/>
    <property type="molecule type" value="Genomic_DNA"/>
</dbReference>
<dbReference type="AlphaFoldDB" id="A0A428SDP6"/>
<dbReference type="STRING" id="1325735.A0A428SDP6"/>
<name>A0A428SDP6_9HYPO</name>
<accession>A0A428SDP6</accession>
<dbReference type="PANTHER" id="PTHR24148">
    <property type="entry name" value="ANKYRIN REPEAT DOMAIN-CONTAINING PROTEIN 39 HOMOLOG-RELATED"/>
    <property type="match status" value="1"/>
</dbReference>
<protein>
    <recommendedName>
        <fullName evidence="1">Heterokaryon incompatibility domain-containing protein</fullName>
    </recommendedName>
</protein>
<dbReference type="PANTHER" id="PTHR24148:SF64">
    <property type="entry name" value="HETEROKARYON INCOMPATIBILITY DOMAIN-CONTAINING PROTEIN"/>
    <property type="match status" value="1"/>
</dbReference>
<dbReference type="InterPro" id="IPR010730">
    <property type="entry name" value="HET"/>
</dbReference>
<keyword evidence="3" id="KW-1185">Reference proteome</keyword>
<sequence length="493" mass="54972">MSSTPIYTPLGDPDTIRVLEIDLPDYVALSYIWGTSSSKDAIIEISGHPFQVRESLFQAIKVLVSDNRNGIIRIWIDQICINQNDNMEKEHQVQLMSKIYSQARLVICRLGDEADASDLAIVSFRYITRIHRDAPKLKLGPPPHELGNENHLELISDISNPMEGKLGRACAALVQRPLFRRLWIIQDVALAKDLELRFGSLSISGDEFFTAIDLLSSATTIPVSTTIGLIYESALKLGQLPQDHLNGLFGVAFRCDPDAAWFKPSYSMSGPELFAMFAARHMSVTGGLKILHFAGCQDSPTSVRPEGDGLPILASHVLSWVPDWRVRRRPLPLYTNIQDNIKVNFSATASKPSYSLHRISQTLHVGAIEIDKVKATSRPYHPSIDNSPAVANKFILDWLEMAESYIDGTIVKRMFSQTLAMDLKVGTPRRGQEDLDPFTALADFERHNQGDYRVYPGDDEENWGMDINGVTEFRCIAEEPAATVCCSSLRVEG</sequence>
<reference evidence="2 3" key="1">
    <citation type="submission" date="2017-06" db="EMBL/GenBank/DDBJ databases">
        <title>Comparative genomic analysis of Ambrosia Fusariam Clade fungi.</title>
        <authorList>
            <person name="Stajich J.E."/>
            <person name="Carrillo J."/>
            <person name="Kijimoto T."/>
            <person name="Eskalen A."/>
            <person name="O'Donnell K."/>
            <person name="Kasson M."/>
        </authorList>
    </citation>
    <scope>NUCLEOTIDE SEQUENCE [LARGE SCALE GENOMIC DNA]</scope>
    <source>
        <strain evidence="2 3">NRRL62579</strain>
    </source>
</reference>
<comment type="caution">
    <text evidence="2">The sequence shown here is derived from an EMBL/GenBank/DDBJ whole genome shotgun (WGS) entry which is preliminary data.</text>
</comment>
<dbReference type="InterPro" id="IPR052895">
    <property type="entry name" value="HetReg/Transcr_Mod"/>
</dbReference>
<evidence type="ECO:0000313" key="3">
    <source>
        <dbReference type="Proteomes" id="UP000287144"/>
    </source>
</evidence>
<organism evidence="2 3">
    <name type="scientific">Fusarium oligoseptatum</name>
    <dbReference type="NCBI Taxonomy" id="2604345"/>
    <lineage>
        <taxon>Eukaryota</taxon>
        <taxon>Fungi</taxon>
        <taxon>Dikarya</taxon>
        <taxon>Ascomycota</taxon>
        <taxon>Pezizomycotina</taxon>
        <taxon>Sordariomycetes</taxon>
        <taxon>Hypocreomycetidae</taxon>
        <taxon>Hypocreales</taxon>
        <taxon>Nectriaceae</taxon>
        <taxon>Fusarium</taxon>
        <taxon>Fusarium solani species complex</taxon>
    </lineage>
</organism>
<evidence type="ECO:0000259" key="1">
    <source>
        <dbReference type="Pfam" id="PF06985"/>
    </source>
</evidence>
<proteinExistence type="predicted"/>